<keyword evidence="2" id="KW-1185">Reference proteome</keyword>
<gene>
    <name evidence="1" type="ORF">CcNV_078</name>
</gene>
<name>A0AAE8Y138_9VIRU</name>
<reference evidence="1" key="1">
    <citation type="journal article" date="2021" name="Viruses">
        <title>Identification and Full Characterisation of Two Novel Crustacean Infecting Members of the Family Nudiviridae Provides Support for Two Subfamilies.</title>
        <authorList>
            <person name="Bateman K.S."/>
            <person name="Kerr R."/>
            <person name="Stentiford G.D."/>
            <person name="Bean T.P."/>
            <person name="Hooper C."/>
            <person name="Van Eynde B."/>
            <person name="Delbare D."/>
            <person name="Bojko J."/>
            <person name="Christiaens O."/>
            <person name="Taning C.N.T."/>
            <person name="Smagghe G."/>
            <person name="van Oers M.M."/>
            <person name="van Aerle R."/>
        </authorList>
    </citation>
    <scope>NUCLEOTIDE SEQUENCE</scope>
    <source>
        <strain evidence="1">AN1</strain>
    </source>
</reference>
<proteinExistence type="predicted"/>
<dbReference type="EMBL" id="MZ311577">
    <property type="protein sequence ID" value="UBZ25563.1"/>
    <property type="molecule type" value="Genomic_DNA"/>
</dbReference>
<accession>A0AAE8Y138</accession>
<evidence type="ECO:0000313" key="1">
    <source>
        <dbReference type="EMBL" id="UBZ25563.1"/>
    </source>
</evidence>
<dbReference type="Proteomes" id="UP000831195">
    <property type="component" value="Segment"/>
</dbReference>
<evidence type="ECO:0000313" key="2">
    <source>
        <dbReference type="Proteomes" id="UP000831195"/>
    </source>
</evidence>
<sequence>MNQQLVNRYTTILDVVKTSLANTEYNIRIYTNTLISLTNNVQMVSWTATYKLYLLRQEVNNNHQDYADLIKIQKDRLSTDTVRLSKLSRRSTDIRHPLPLISWEKRIARWLNVNIELNNGILGPRNYMDEMKNIQDRIDEAIIPGVEGIPLQLGTPIESIHNAKRHPTITLNLYKEVRTSGDYKLLPSLLMDLLEKIREATDKTSIEFDLDIAPKITNDAFIRHIAQLIPDVGFYHKLVVLQNHITRHGLSIPKFAYVRYVSDLRSRTKQNILLLQTLIEFTTNDNDKQLFLIRISILQDFLVYLSHQTENTLNYLPSVVAMYNVEITSPKFKLIQNQFTDEAALACDTLNNLQMIDLITSYLLLNLIYQVQHAHPNKGLSPILNLDVSDYRSVYNPKPQQSTTSYPTNRTDLEAGFETLERTLSGVARVREAAPTLIPSTIPKGPPLPQISQISRSNIGSKRKVTFKSPFVVTEE</sequence>
<protein>
    <submittedName>
        <fullName evidence="1">Uncharacterized protein</fullName>
    </submittedName>
</protein>
<organism evidence="1 2">
    <name type="scientific">Crangon crangon nudivirus</name>
    <dbReference type="NCBI Taxonomy" id="2880838"/>
    <lineage>
        <taxon>Viruses</taxon>
        <taxon>Viruses incertae sedis</taxon>
        <taxon>Naldaviricetes</taxon>
        <taxon>Lefavirales</taxon>
        <taxon>Nudiviridae</taxon>
        <taxon>Gammanudivirus</taxon>
        <taxon>Gammanudivirus cracrangonis</taxon>
    </lineage>
</organism>